<comment type="catalytic activity">
    <reaction evidence="8">
        <text>L-proline + NAD(+) = (S)-1-pyrroline-5-carboxylate + NADH + 2 H(+)</text>
        <dbReference type="Rhea" id="RHEA:14105"/>
        <dbReference type="ChEBI" id="CHEBI:15378"/>
        <dbReference type="ChEBI" id="CHEBI:17388"/>
        <dbReference type="ChEBI" id="CHEBI:57540"/>
        <dbReference type="ChEBI" id="CHEBI:57945"/>
        <dbReference type="ChEBI" id="CHEBI:60039"/>
        <dbReference type="EC" id="1.5.1.2"/>
    </reaction>
</comment>
<dbReference type="PANTHER" id="PTHR11645">
    <property type="entry name" value="PYRROLINE-5-CARBOXYLATE REDUCTASE"/>
    <property type="match status" value="1"/>
</dbReference>
<dbReference type="EC" id="1.5.1.2" evidence="8 9"/>
<organism evidence="13 14">
    <name type="scientific">Aerophobetes bacterium</name>
    <dbReference type="NCBI Taxonomy" id="2030807"/>
    <lineage>
        <taxon>Bacteria</taxon>
        <taxon>Candidatus Aerophobota</taxon>
    </lineage>
</organism>
<accession>A0A497E5L7</accession>
<feature type="domain" description="Pyrroline-5-carboxylate reductase dimerisation" evidence="12">
    <location>
        <begin position="162"/>
        <end position="266"/>
    </location>
</feature>
<dbReference type="InterPro" id="IPR036291">
    <property type="entry name" value="NAD(P)-bd_dom_sf"/>
</dbReference>
<evidence type="ECO:0000256" key="7">
    <source>
        <dbReference type="ARBA" id="ARBA00023002"/>
    </source>
</evidence>
<comment type="subcellular location">
    <subcellularLocation>
        <location evidence="1 8">Cytoplasm</location>
    </subcellularLocation>
</comment>
<evidence type="ECO:0000259" key="11">
    <source>
        <dbReference type="Pfam" id="PF03807"/>
    </source>
</evidence>
<dbReference type="Gene3D" id="3.40.50.720">
    <property type="entry name" value="NAD(P)-binding Rossmann-like Domain"/>
    <property type="match status" value="1"/>
</dbReference>
<dbReference type="UniPathway" id="UPA00098">
    <property type="reaction ID" value="UER00361"/>
</dbReference>
<evidence type="ECO:0000256" key="4">
    <source>
        <dbReference type="ARBA" id="ARBA00022605"/>
    </source>
</evidence>
<keyword evidence="6 8" id="KW-0521">NADP</keyword>
<dbReference type="AlphaFoldDB" id="A0A497E5L7"/>
<dbReference type="FunFam" id="1.10.3730.10:FF:000001">
    <property type="entry name" value="Pyrroline-5-carboxylate reductase"/>
    <property type="match status" value="1"/>
</dbReference>
<evidence type="ECO:0000313" key="14">
    <source>
        <dbReference type="Proteomes" id="UP000279422"/>
    </source>
</evidence>
<dbReference type="FunFam" id="3.40.50.720:FF:000190">
    <property type="entry name" value="Pyrroline-5-carboxylate reductase"/>
    <property type="match status" value="1"/>
</dbReference>
<comment type="pathway">
    <text evidence="8">Amino-acid biosynthesis; L-proline biosynthesis; L-proline from L-glutamate 5-semialdehyde: step 1/1.</text>
</comment>
<proteinExistence type="inferred from homology"/>
<comment type="similarity">
    <text evidence="2 8">Belongs to the pyrroline-5-carboxylate reductase family.</text>
</comment>
<evidence type="ECO:0000313" key="13">
    <source>
        <dbReference type="EMBL" id="RLE09302.1"/>
    </source>
</evidence>
<keyword evidence="4 8" id="KW-0028">Amino-acid biosynthesis</keyword>
<dbReference type="InterPro" id="IPR028939">
    <property type="entry name" value="P5C_Rdtase_cat_N"/>
</dbReference>
<name>A0A497E5L7_UNCAE</name>
<dbReference type="Proteomes" id="UP000279422">
    <property type="component" value="Unassembled WGS sequence"/>
</dbReference>
<dbReference type="SUPFAM" id="SSF48179">
    <property type="entry name" value="6-phosphogluconate dehydrogenase C-terminal domain-like"/>
    <property type="match status" value="1"/>
</dbReference>
<protein>
    <recommendedName>
        <fullName evidence="8 9">Pyrroline-5-carboxylate reductase</fullName>
        <shortName evidence="8">P5C reductase</shortName>
        <shortName evidence="8">P5CR</shortName>
        <ecNumber evidence="8 9">1.5.1.2</ecNumber>
    </recommendedName>
    <alternativeName>
        <fullName evidence="8">PCA reductase</fullName>
    </alternativeName>
</protein>
<dbReference type="InterPro" id="IPR000304">
    <property type="entry name" value="Pyrroline-COOH_reductase"/>
</dbReference>
<gene>
    <name evidence="8 13" type="primary">proC</name>
    <name evidence="13" type="ORF">DRJ00_04560</name>
</gene>
<evidence type="ECO:0000256" key="10">
    <source>
        <dbReference type="PIRSR" id="PIRSR000193-1"/>
    </source>
</evidence>
<dbReference type="GO" id="GO:0004735">
    <property type="term" value="F:pyrroline-5-carboxylate reductase activity"/>
    <property type="evidence" value="ECO:0007669"/>
    <property type="project" value="UniProtKB-UniRule"/>
</dbReference>
<evidence type="ECO:0000259" key="12">
    <source>
        <dbReference type="Pfam" id="PF14748"/>
    </source>
</evidence>
<comment type="function">
    <text evidence="8">Catalyzes the reduction of 1-pyrroline-5-carboxylate (PCA) to L-proline.</text>
</comment>
<dbReference type="Pfam" id="PF14748">
    <property type="entry name" value="P5CR_dimer"/>
    <property type="match status" value="1"/>
</dbReference>
<comment type="caution">
    <text evidence="13">The sequence shown here is derived from an EMBL/GenBank/DDBJ whole genome shotgun (WGS) entry which is preliminary data.</text>
</comment>
<reference evidence="13 14" key="1">
    <citation type="submission" date="2018-06" db="EMBL/GenBank/DDBJ databases">
        <title>Extensive metabolic versatility and redundancy in microbially diverse, dynamic hydrothermal sediments.</title>
        <authorList>
            <person name="Dombrowski N."/>
            <person name="Teske A."/>
            <person name="Baker B.J."/>
        </authorList>
    </citation>
    <scope>NUCLEOTIDE SEQUENCE [LARGE SCALE GENOMIC DNA]</scope>
    <source>
        <strain evidence="13">B47_G16</strain>
    </source>
</reference>
<dbReference type="SUPFAM" id="SSF51735">
    <property type="entry name" value="NAD(P)-binding Rossmann-fold domains"/>
    <property type="match status" value="1"/>
</dbReference>
<dbReference type="EMBL" id="QMPZ01000052">
    <property type="protein sequence ID" value="RLE09302.1"/>
    <property type="molecule type" value="Genomic_DNA"/>
</dbReference>
<feature type="binding site" evidence="10">
    <location>
        <begin position="70"/>
        <end position="73"/>
    </location>
    <ligand>
        <name>NADP(+)</name>
        <dbReference type="ChEBI" id="CHEBI:58349"/>
    </ligand>
</feature>
<evidence type="ECO:0000256" key="3">
    <source>
        <dbReference type="ARBA" id="ARBA00022490"/>
    </source>
</evidence>
<sequence length="268" mass="28796">MLSCKIGFIGTGRMGTGLIRGILRKKLVLPENIWACDKLEERLLSISKLGVKTANSVEEIVRKVDIIFIAVKPQDIDPILEKLKNTVNSSQLIISIVAGITTSYIIKRLGKKIPLVRVMPNMPALIGEGISAISPTEYVKANELRIAKEILGAVGEVIEISEELQDAVTGLSGSGPAYIYTVLEGLIEGGLKAGLNYEIASKLALQTALGAVKLAKERKESLEELKSMIISPGGTTAEGLRILQKGGIKNCLAQAVIQATQRAKELKK</sequence>
<comment type="catalytic activity">
    <reaction evidence="8">
        <text>L-proline + NADP(+) = (S)-1-pyrroline-5-carboxylate + NADPH + 2 H(+)</text>
        <dbReference type="Rhea" id="RHEA:14109"/>
        <dbReference type="ChEBI" id="CHEBI:15378"/>
        <dbReference type="ChEBI" id="CHEBI:17388"/>
        <dbReference type="ChEBI" id="CHEBI:57783"/>
        <dbReference type="ChEBI" id="CHEBI:58349"/>
        <dbReference type="ChEBI" id="CHEBI:60039"/>
        <dbReference type="EC" id="1.5.1.2"/>
    </reaction>
</comment>
<evidence type="ECO:0000256" key="1">
    <source>
        <dbReference type="ARBA" id="ARBA00004496"/>
    </source>
</evidence>
<keyword evidence="3 8" id="KW-0963">Cytoplasm</keyword>
<dbReference type="InterPro" id="IPR008927">
    <property type="entry name" value="6-PGluconate_DH-like_C_sf"/>
</dbReference>
<evidence type="ECO:0000256" key="2">
    <source>
        <dbReference type="ARBA" id="ARBA00005525"/>
    </source>
</evidence>
<dbReference type="NCBIfam" id="TIGR00112">
    <property type="entry name" value="proC"/>
    <property type="match status" value="1"/>
</dbReference>
<evidence type="ECO:0000256" key="8">
    <source>
        <dbReference type="HAMAP-Rule" id="MF_01925"/>
    </source>
</evidence>
<evidence type="ECO:0000256" key="9">
    <source>
        <dbReference type="NCBIfam" id="TIGR00112"/>
    </source>
</evidence>
<keyword evidence="5 8" id="KW-0641">Proline biosynthesis</keyword>
<evidence type="ECO:0000256" key="6">
    <source>
        <dbReference type="ARBA" id="ARBA00022857"/>
    </source>
</evidence>
<feature type="domain" description="Pyrroline-5-carboxylate reductase catalytic N-terminal" evidence="11">
    <location>
        <begin position="5"/>
        <end position="99"/>
    </location>
</feature>
<dbReference type="HAMAP" id="MF_01925">
    <property type="entry name" value="P5C_reductase"/>
    <property type="match status" value="1"/>
</dbReference>
<dbReference type="PANTHER" id="PTHR11645:SF0">
    <property type="entry name" value="PYRROLINE-5-CARBOXYLATE REDUCTASE 3"/>
    <property type="match status" value="1"/>
</dbReference>
<dbReference type="Gene3D" id="1.10.3730.10">
    <property type="entry name" value="ProC C-terminal domain-like"/>
    <property type="match status" value="1"/>
</dbReference>
<dbReference type="InterPro" id="IPR029036">
    <property type="entry name" value="P5CR_dimer"/>
</dbReference>
<dbReference type="GO" id="GO:0055129">
    <property type="term" value="P:L-proline biosynthetic process"/>
    <property type="evidence" value="ECO:0007669"/>
    <property type="project" value="UniProtKB-UniRule"/>
</dbReference>
<dbReference type="PIRSF" id="PIRSF000193">
    <property type="entry name" value="Pyrrol-5-carb_rd"/>
    <property type="match status" value="1"/>
</dbReference>
<evidence type="ECO:0000256" key="5">
    <source>
        <dbReference type="ARBA" id="ARBA00022650"/>
    </source>
</evidence>
<keyword evidence="7 8" id="KW-0560">Oxidoreductase</keyword>
<dbReference type="GO" id="GO:0005737">
    <property type="term" value="C:cytoplasm"/>
    <property type="evidence" value="ECO:0007669"/>
    <property type="project" value="UniProtKB-SubCell"/>
</dbReference>
<dbReference type="Pfam" id="PF03807">
    <property type="entry name" value="F420_oxidored"/>
    <property type="match status" value="1"/>
</dbReference>
<feature type="binding site" evidence="10">
    <location>
        <begin position="9"/>
        <end position="14"/>
    </location>
    <ligand>
        <name>NADP(+)</name>
        <dbReference type="ChEBI" id="CHEBI:58349"/>
    </ligand>
</feature>